<dbReference type="GO" id="GO:0000049">
    <property type="term" value="F:tRNA binding"/>
    <property type="evidence" value="ECO:0007669"/>
    <property type="project" value="UniProtKB-KW"/>
</dbReference>
<proteinExistence type="inferred from homology"/>
<keyword evidence="4 12" id="KW-0285">Flavoprotein</keyword>
<evidence type="ECO:0000256" key="4">
    <source>
        <dbReference type="ARBA" id="ARBA00022630"/>
    </source>
</evidence>
<dbReference type="PANTHER" id="PTHR11082:SF25">
    <property type="entry name" value="DUS-LIKE FMN-BINDING DOMAIN-CONTAINING PROTEIN"/>
    <property type="match status" value="1"/>
</dbReference>
<evidence type="ECO:0000256" key="11">
    <source>
        <dbReference type="ARBA" id="ARBA00048802"/>
    </source>
</evidence>
<dbReference type="SUPFAM" id="SSF51395">
    <property type="entry name" value="FMN-linked oxidoreductases"/>
    <property type="match status" value="1"/>
</dbReference>
<dbReference type="EMBL" id="CP036528">
    <property type="protein sequence ID" value="QBK27049.1"/>
    <property type="molecule type" value="Genomic_DNA"/>
</dbReference>
<evidence type="ECO:0000313" key="16">
    <source>
        <dbReference type="EMBL" id="QBK27049.1"/>
    </source>
</evidence>
<dbReference type="InterPro" id="IPR035587">
    <property type="entry name" value="DUS-like_FMN-bd"/>
</dbReference>
<dbReference type="GO" id="GO:0050660">
    <property type="term" value="F:flavin adenine dinucleotide binding"/>
    <property type="evidence" value="ECO:0007669"/>
    <property type="project" value="InterPro"/>
</dbReference>
<keyword evidence="5 12" id="KW-0288">FMN</keyword>
<evidence type="ECO:0000256" key="2">
    <source>
        <dbReference type="ARBA" id="ARBA00002790"/>
    </source>
</evidence>
<dbReference type="Gene3D" id="3.20.20.70">
    <property type="entry name" value="Aldolase class I"/>
    <property type="match status" value="1"/>
</dbReference>
<evidence type="ECO:0000259" key="15">
    <source>
        <dbReference type="Pfam" id="PF01207"/>
    </source>
</evidence>
<accession>A0A4P6UUK4</accession>
<dbReference type="EC" id="1.3.1.-" evidence="12"/>
<dbReference type="Proteomes" id="UP000291151">
    <property type="component" value="Chromosome"/>
</dbReference>
<dbReference type="KEGG" id="uth:DKZ56_00135"/>
<sequence length="337" mass="38941">MRGIEICMKENFWLELPRPFFVLAPMEDVTDVVFRHVISKAGRPDVFFTEFANTDSYCHPDGQKSVRGRLLFTEDEQPIVAHIWGDKPEYFRQMSIGMEEEGFKGVDINMGCPVPNVASRGKGSGLILRPDVASELIQAAKEGGLPVSVKTRLGYTNVNEWEEWLTHIFKQNIVNLSIHLRTRKEMSQVPAHWELIPEIKKLRDRIAPNTLLTINGDIPDRKTGLELAERYGVDGIMIGRGVFKNPFAFEKEPKEHTVQEYLDLLRYHLDLHDQFIEEIPRSITALHRFFKIYVKGFRGASELRNRLMNTKSTNEVRELLEEYEKRIDVMAIVKTNQ</sequence>
<dbReference type="Pfam" id="PF01207">
    <property type="entry name" value="Dus"/>
    <property type="match status" value="1"/>
</dbReference>
<evidence type="ECO:0000256" key="1">
    <source>
        <dbReference type="ARBA" id="ARBA00001917"/>
    </source>
</evidence>
<dbReference type="PANTHER" id="PTHR11082">
    <property type="entry name" value="TRNA-DIHYDROURIDINE SYNTHASE"/>
    <property type="match status" value="1"/>
</dbReference>
<gene>
    <name evidence="16" type="ORF">DKZ56_00135</name>
</gene>
<name>A0A4P6UUK4_9BACL</name>
<keyword evidence="14" id="KW-0547">Nucleotide-binding</keyword>
<reference evidence="16 17" key="1">
    <citation type="submission" date="2019-02" db="EMBL/GenBank/DDBJ databases">
        <title>Ureibacillus thermophilus.</title>
        <authorList>
            <person name="Sunny J.S."/>
            <person name="Natarajan A."/>
            <person name="Saleena L.M."/>
        </authorList>
    </citation>
    <scope>NUCLEOTIDE SEQUENCE [LARGE SCALE GENOMIC DNA]</scope>
    <source>
        <strain evidence="16 17">LM102</strain>
    </source>
</reference>
<evidence type="ECO:0000313" key="17">
    <source>
        <dbReference type="Proteomes" id="UP000291151"/>
    </source>
</evidence>
<keyword evidence="6 12" id="KW-0819">tRNA processing</keyword>
<dbReference type="PIRSF" id="PIRSF006621">
    <property type="entry name" value="Dus"/>
    <property type="match status" value="1"/>
</dbReference>
<evidence type="ECO:0000256" key="3">
    <source>
        <dbReference type="ARBA" id="ARBA00022555"/>
    </source>
</evidence>
<keyword evidence="9 12" id="KW-0560">Oxidoreductase</keyword>
<evidence type="ECO:0000256" key="6">
    <source>
        <dbReference type="ARBA" id="ARBA00022694"/>
    </source>
</evidence>
<comment type="cofactor">
    <cofactor evidence="1 12 14">
        <name>FMN</name>
        <dbReference type="ChEBI" id="CHEBI:58210"/>
    </cofactor>
</comment>
<dbReference type="InterPro" id="IPR018517">
    <property type="entry name" value="tRNA_hU_synthase_CS"/>
</dbReference>
<feature type="domain" description="DUS-like FMN-binding" evidence="15">
    <location>
        <begin position="23"/>
        <end position="323"/>
    </location>
</feature>
<dbReference type="InterPro" id="IPR024036">
    <property type="entry name" value="tRNA-dHydroUridine_Synthase_C"/>
</dbReference>
<keyword evidence="7" id="KW-0521">NADP</keyword>
<dbReference type="GO" id="GO:0017150">
    <property type="term" value="F:tRNA dihydrouridine synthase activity"/>
    <property type="evidence" value="ECO:0007669"/>
    <property type="project" value="InterPro"/>
</dbReference>
<dbReference type="InterPro" id="IPR013785">
    <property type="entry name" value="Aldolase_TIM"/>
</dbReference>
<comment type="catalytic activity">
    <reaction evidence="11">
        <text>a 5,6-dihydrouridine in tRNA + NAD(+) = a uridine in tRNA + NADH + H(+)</text>
        <dbReference type="Rhea" id="RHEA:54452"/>
        <dbReference type="Rhea" id="RHEA-COMP:13339"/>
        <dbReference type="Rhea" id="RHEA-COMP:13887"/>
        <dbReference type="ChEBI" id="CHEBI:15378"/>
        <dbReference type="ChEBI" id="CHEBI:57540"/>
        <dbReference type="ChEBI" id="CHEBI:57945"/>
        <dbReference type="ChEBI" id="CHEBI:65315"/>
        <dbReference type="ChEBI" id="CHEBI:74443"/>
    </reaction>
</comment>
<keyword evidence="8" id="KW-0694">RNA-binding</keyword>
<evidence type="ECO:0000256" key="7">
    <source>
        <dbReference type="ARBA" id="ARBA00022857"/>
    </source>
</evidence>
<dbReference type="PROSITE" id="PS01136">
    <property type="entry name" value="UPF0034"/>
    <property type="match status" value="1"/>
</dbReference>
<comment type="catalytic activity">
    <reaction evidence="10">
        <text>a 5,6-dihydrouridine in tRNA + NADP(+) = a uridine in tRNA + NADPH + H(+)</text>
        <dbReference type="Rhea" id="RHEA:23624"/>
        <dbReference type="Rhea" id="RHEA-COMP:13339"/>
        <dbReference type="Rhea" id="RHEA-COMP:13887"/>
        <dbReference type="ChEBI" id="CHEBI:15378"/>
        <dbReference type="ChEBI" id="CHEBI:57783"/>
        <dbReference type="ChEBI" id="CHEBI:58349"/>
        <dbReference type="ChEBI" id="CHEBI:65315"/>
        <dbReference type="ChEBI" id="CHEBI:74443"/>
    </reaction>
</comment>
<feature type="binding site" evidence="14">
    <location>
        <position position="150"/>
    </location>
    <ligand>
        <name>FMN</name>
        <dbReference type="ChEBI" id="CHEBI:58210"/>
    </ligand>
</feature>
<keyword evidence="17" id="KW-1185">Reference proteome</keyword>
<evidence type="ECO:0000256" key="8">
    <source>
        <dbReference type="ARBA" id="ARBA00022884"/>
    </source>
</evidence>
<evidence type="ECO:0000256" key="14">
    <source>
        <dbReference type="PIRSR" id="PIRSR006621-2"/>
    </source>
</evidence>
<feature type="binding site" evidence="14">
    <location>
        <begin position="239"/>
        <end position="240"/>
    </location>
    <ligand>
        <name>FMN</name>
        <dbReference type="ChEBI" id="CHEBI:58210"/>
    </ligand>
</feature>
<feature type="active site" description="Proton donor" evidence="13">
    <location>
        <position position="112"/>
    </location>
</feature>
<evidence type="ECO:0000256" key="13">
    <source>
        <dbReference type="PIRSR" id="PIRSR006621-1"/>
    </source>
</evidence>
<dbReference type="InterPro" id="IPR001269">
    <property type="entry name" value="DUS_fam"/>
</dbReference>
<organism evidence="16 17">
    <name type="scientific">Ureibacillus thermophilus</name>
    <dbReference type="NCBI Taxonomy" id="367743"/>
    <lineage>
        <taxon>Bacteria</taxon>
        <taxon>Bacillati</taxon>
        <taxon>Bacillota</taxon>
        <taxon>Bacilli</taxon>
        <taxon>Bacillales</taxon>
        <taxon>Caryophanaceae</taxon>
        <taxon>Ureibacillus</taxon>
    </lineage>
</organism>
<evidence type="ECO:0000256" key="12">
    <source>
        <dbReference type="PIRNR" id="PIRNR006621"/>
    </source>
</evidence>
<dbReference type="RefSeq" id="WP_208652098.1">
    <property type="nucleotide sequence ID" value="NZ_CP036528.1"/>
</dbReference>
<dbReference type="AlphaFoldDB" id="A0A4P6UUK4"/>
<comment type="function">
    <text evidence="2 12">Catalyzes the synthesis of 5,6-dihydrouridine (D), a modified base found in the D-loop of most tRNAs, via the reduction of the C5-C6 double bond in target uridines.</text>
</comment>
<dbReference type="CDD" id="cd02801">
    <property type="entry name" value="DUS_like_FMN"/>
    <property type="match status" value="1"/>
</dbReference>
<feature type="binding site" evidence="14">
    <location>
        <position position="179"/>
    </location>
    <ligand>
        <name>FMN</name>
        <dbReference type="ChEBI" id="CHEBI:58210"/>
    </ligand>
</feature>
<evidence type="ECO:0000256" key="5">
    <source>
        <dbReference type="ARBA" id="ARBA00022643"/>
    </source>
</evidence>
<comment type="similarity">
    <text evidence="12">Belongs to the dus family.</text>
</comment>
<keyword evidence="3" id="KW-0820">tRNA-binding</keyword>
<protein>
    <recommendedName>
        <fullName evidence="12">tRNA-dihydrouridine synthase</fullName>
        <ecNumber evidence="12">1.3.1.-</ecNumber>
    </recommendedName>
</protein>
<dbReference type="Gene3D" id="1.10.1200.80">
    <property type="entry name" value="Putative flavin oxidoreducatase, domain 2"/>
    <property type="match status" value="1"/>
</dbReference>
<evidence type="ECO:0000256" key="9">
    <source>
        <dbReference type="ARBA" id="ARBA00023002"/>
    </source>
</evidence>
<evidence type="ECO:0000256" key="10">
    <source>
        <dbReference type="ARBA" id="ARBA00048205"/>
    </source>
</evidence>